<dbReference type="Proteomes" id="UP000030710">
    <property type="component" value="Unassembled WGS sequence"/>
</dbReference>
<sequence length="117" mass="12640">MVVDDVTNGRLDRRLDRNEVLLQGRNPLFDARRGDVHAHLVELAADVFRALRYVSGSICTHGCHSEGFLGNGFGTGHSTVTPHPPVLPHPLWGPILTGDASGTTGKRRSGHPDCRLG</sequence>
<evidence type="ECO:0000313" key="3">
    <source>
        <dbReference type="Proteomes" id="UP000030710"/>
    </source>
</evidence>
<proteinExistence type="predicted"/>
<dbReference type="EMBL" id="KE356561">
    <property type="protein sequence ID" value="ERG93624.1"/>
    <property type="molecule type" value="Genomic_DNA"/>
</dbReference>
<gene>
    <name evidence="2" type="ORF">J07HQW2_00057</name>
</gene>
<protein>
    <submittedName>
        <fullName evidence="2">Uncharacterized protein</fullName>
    </submittedName>
</protein>
<dbReference type="AlphaFoldDB" id="U1MTL6"/>
<reference evidence="2 3" key="1">
    <citation type="journal article" date="2013" name="PLoS ONE">
        <title>Assembly-driven community genomics of a hypersaline microbial ecosystem.</title>
        <authorList>
            <person name="Podell S."/>
            <person name="Ugalde J.A."/>
            <person name="Narasingarao P."/>
            <person name="Banfield J.F."/>
            <person name="Heidelberg K.B."/>
            <person name="Allen E.E."/>
        </authorList>
    </citation>
    <scope>NUCLEOTIDE SEQUENCE [LARGE SCALE GENOMIC DNA]</scope>
    <source>
        <strain evidence="3">J07HQW2</strain>
    </source>
</reference>
<evidence type="ECO:0000313" key="2">
    <source>
        <dbReference type="EMBL" id="ERG93624.1"/>
    </source>
</evidence>
<dbReference type="STRING" id="1238425.J07HQW2_00057"/>
<evidence type="ECO:0000256" key="1">
    <source>
        <dbReference type="SAM" id="MobiDB-lite"/>
    </source>
</evidence>
<accession>U1MTL6</accession>
<dbReference type="HOGENOM" id="CLU_2079386_0_0_2"/>
<name>U1MTL6_9EURY</name>
<organism evidence="2 3">
    <name type="scientific">Haloquadratum walsbyi J07HQW2</name>
    <dbReference type="NCBI Taxonomy" id="1238425"/>
    <lineage>
        <taxon>Archaea</taxon>
        <taxon>Methanobacteriati</taxon>
        <taxon>Methanobacteriota</taxon>
        <taxon>Stenosarchaea group</taxon>
        <taxon>Halobacteria</taxon>
        <taxon>Halobacteriales</taxon>
        <taxon>Haloferacaceae</taxon>
        <taxon>Haloquadratum</taxon>
    </lineage>
</organism>
<feature type="region of interest" description="Disordered" evidence="1">
    <location>
        <begin position="80"/>
        <end position="117"/>
    </location>
</feature>